<dbReference type="Pfam" id="PF04752">
    <property type="entry name" value="ChaC"/>
    <property type="match status" value="1"/>
</dbReference>
<evidence type="ECO:0008006" key="4">
    <source>
        <dbReference type="Google" id="ProtNLM"/>
    </source>
</evidence>
<dbReference type="GO" id="GO:0006751">
    <property type="term" value="P:glutathione catabolic process"/>
    <property type="evidence" value="ECO:0007669"/>
    <property type="project" value="InterPro"/>
</dbReference>
<evidence type="ECO:0000313" key="2">
    <source>
        <dbReference type="EMBL" id="CAF4120155.1"/>
    </source>
</evidence>
<proteinExistence type="predicted"/>
<evidence type="ECO:0000313" key="3">
    <source>
        <dbReference type="Proteomes" id="UP000663866"/>
    </source>
</evidence>
<dbReference type="AlphaFoldDB" id="A0A819WAJ4"/>
<dbReference type="InterPro" id="IPR006840">
    <property type="entry name" value="ChaC"/>
</dbReference>
<keyword evidence="1" id="KW-0456">Lyase</keyword>
<protein>
    <recommendedName>
        <fullName evidence="4">Gamma-glutamylcyclotransferase</fullName>
    </recommendedName>
</protein>
<keyword evidence="3" id="KW-1185">Reference proteome</keyword>
<dbReference type="GO" id="GO:0061928">
    <property type="term" value="F:glutathione specific gamma-glutamylcyclotransferase activity"/>
    <property type="evidence" value="ECO:0007669"/>
    <property type="project" value="InterPro"/>
</dbReference>
<gene>
    <name evidence="2" type="ORF">OVN521_LOCUS21931</name>
</gene>
<sequence>MGLRPVPREYVMGSVLISSGDQIIPFIEAFIKRETSIMMPDRIDSIYALTCAVNKKSAFYFEQTLDLSEQAEKVARAYGFSGTNLQYLTKLVQMYCELKIDDSSTLKIEELYEKTFLHREHSSMDCSKWLDMCDRLKTPQERLNALNERTITMRKAEMAKYAIFRSNSSQLKLLLNCASLGESIRRIKYSDLRFREKKSMSNAIHYQSN</sequence>
<dbReference type="EMBL" id="CAJOBG010004646">
    <property type="protein sequence ID" value="CAF4120155.1"/>
    <property type="molecule type" value="Genomic_DNA"/>
</dbReference>
<organism evidence="2 3">
    <name type="scientific">Rotaria magnacalcarata</name>
    <dbReference type="NCBI Taxonomy" id="392030"/>
    <lineage>
        <taxon>Eukaryota</taxon>
        <taxon>Metazoa</taxon>
        <taxon>Spiralia</taxon>
        <taxon>Gnathifera</taxon>
        <taxon>Rotifera</taxon>
        <taxon>Eurotatoria</taxon>
        <taxon>Bdelloidea</taxon>
        <taxon>Philodinida</taxon>
        <taxon>Philodinidae</taxon>
        <taxon>Rotaria</taxon>
    </lineage>
</organism>
<comment type="caution">
    <text evidence="2">The sequence shown here is derived from an EMBL/GenBank/DDBJ whole genome shotgun (WGS) entry which is preliminary data.</text>
</comment>
<name>A0A819WAJ4_9BILA</name>
<accession>A0A819WAJ4</accession>
<dbReference type="Proteomes" id="UP000663866">
    <property type="component" value="Unassembled WGS sequence"/>
</dbReference>
<reference evidence="2" key="1">
    <citation type="submission" date="2021-02" db="EMBL/GenBank/DDBJ databases">
        <authorList>
            <person name="Nowell W R."/>
        </authorList>
    </citation>
    <scope>NUCLEOTIDE SEQUENCE</scope>
</reference>
<evidence type="ECO:0000256" key="1">
    <source>
        <dbReference type="ARBA" id="ARBA00023239"/>
    </source>
</evidence>